<proteinExistence type="predicted"/>
<name>A0A3E4UPM5_MEDGN</name>
<dbReference type="EMBL" id="QSSX01000127">
    <property type="protein sequence ID" value="RGM13600.1"/>
    <property type="molecule type" value="Genomic_DNA"/>
</dbReference>
<dbReference type="Proteomes" id="UP000260808">
    <property type="component" value="Unassembled WGS sequence"/>
</dbReference>
<gene>
    <name evidence="1" type="ORF">DXC31_18625</name>
</gene>
<sequence>MGELRSQPARYSRDLSGGWVCSFTNNLIENVIRPFAVGRKN</sequence>
<organism evidence="1 2">
    <name type="scientific">Mediterraneibacter gnavus</name>
    <name type="common">Ruminococcus gnavus</name>
    <dbReference type="NCBI Taxonomy" id="33038"/>
    <lineage>
        <taxon>Bacteria</taxon>
        <taxon>Bacillati</taxon>
        <taxon>Bacillota</taxon>
        <taxon>Clostridia</taxon>
        <taxon>Lachnospirales</taxon>
        <taxon>Lachnospiraceae</taxon>
        <taxon>Mediterraneibacter</taxon>
    </lineage>
</organism>
<dbReference type="AlphaFoldDB" id="A0A3E4UPM5"/>
<accession>A0A3E4UPM5</accession>
<evidence type="ECO:0000313" key="2">
    <source>
        <dbReference type="Proteomes" id="UP000260808"/>
    </source>
</evidence>
<evidence type="ECO:0000313" key="1">
    <source>
        <dbReference type="EMBL" id="RGM13600.1"/>
    </source>
</evidence>
<reference evidence="1 2" key="1">
    <citation type="submission" date="2018-08" db="EMBL/GenBank/DDBJ databases">
        <title>A genome reference for cultivated species of the human gut microbiota.</title>
        <authorList>
            <person name="Zou Y."/>
            <person name="Xue W."/>
            <person name="Luo G."/>
        </authorList>
    </citation>
    <scope>NUCLEOTIDE SEQUENCE [LARGE SCALE GENOMIC DNA]</scope>
    <source>
        <strain evidence="1 2">TF01-20-2</strain>
    </source>
</reference>
<protein>
    <recommendedName>
        <fullName evidence="3">Transposase</fullName>
    </recommendedName>
</protein>
<evidence type="ECO:0008006" key="3">
    <source>
        <dbReference type="Google" id="ProtNLM"/>
    </source>
</evidence>
<comment type="caution">
    <text evidence="1">The sequence shown here is derived from an EMBL/GenBank/DDBJ whole genome shotgun (WGS) entry which is preliminary data.</text>
</comment>